<evidence type="ECO:0000313" key="3">
    <source>
        <dbReference type="Proteomes" id="UP000256708"/>
    </source>
</evidence>
<gene>
    <name evidence="2" type="ORF">DXT99_00135</name>
</gene>
<proteinExistence type="predicted"/>
<reference evidence="3" key="1">
    <citation type="submission" date="2018-08" db="EMBL/GenBank/DDBJ databases">
        <authorList>
            <person name="Liu Z.-W."/>
            <person name="Du Z.-J."/>
        </authorList>
    </citation>
    <scope>NUCLEOTIDE SEQUENCE [LARGE SCALE GENOMIC DNA]</scope>
    <source>
        <strain evidence="3">H4X</strain>
    </source>
</reference>
<feature type="transmembrane region" description="Helical" evidence="1">
    <location>
        <begin position="17"/>
        <end position="40"/>
    </location>
</feature>
<keyword evidence="1" id="KW-1133">Transmembrane helix</keyword>
<protein>
    <recommendedName>
        <fullName evidence="4">Bacterial Pleckstrin homology domain-containing protein</fullName>
    </recommendedName>
</protein>
<dbReference type="Proteomes" id="UP000256708">
    <property type="component" value="Unassembled WGS sequence"/>
</dbReference>
<keyword evidence="3" id="KW-1185">Reference proteome</keyword>
<evidence type="ECO:0000313" key="2">
    <source>
        <dbReference type="EMBL" id="RDV16966.1"/>
    </source>
</evidence>
<name>A0A3D8LI23_9BACT</name>
<dbReference type="RefSeq" id="WP_115563486.1">
    <property type="nucleotide sequence ID" value="NZ_QRGR01000001.1"/>
</dbReference>
<dbReference type="Pfam" id="PF19638">
    <property type="entry name" value="DUF6141"/>
    <property type="match status" value="1"/>
</dbReference>
<organism evidence="2 3">
    <name type="scientific">Pontibacter diazotrophicus</name>
    <dbReference type="NCBI Taxonomy" id="1400979"/>
    <lineage>
        <taxon>Bacteria</taxon>
        <taxon>Pseudomonadati</taxon>
        <taxon>Bacteroidota</taxon>
        <taxon>Cytophagia</taxon>
        <taxon>Cytophagales</taxon>
        <taxon>Hymenobacteraceae</taxon>
        <taxon>Pontibacter</taxon>
    </lineage>
</organism>
<dbReference type="AlphaFoldDB" id="A0A3D8LI23"/>
<evidence type="ECO:0000256" key="1">
    <source>
        <dbReference type="SAM" id="Phobius"/>
    </source>
</evidence>
<accession>A0A3D8LI23</accession>
<dbReference type="OrthoDB" id="582675at2"/>
<dbReference type="EMBL" id="QRGR01000001">
    <property type="protein sequence ID" value="RDV16966.1"/>
    <property type="molecule type" value="Genomic_DNA"/>
</dbReference>
<keyword evidence="1" id="KW-0472">Membrane</keyword>
<feature type="transmembrane region" description="Helical" evidence="1">
    <location>
        <begin position="52"/>
        <end position="70"/>
    </location>
</feature>
<keyword evidence="1" id="KW-0812">Transmembrane</keyword>
<comment type="caution">
    <text evidence="2">The sequence shown here is derived from an EMBL/GenBank/DDBJ whole genome shotgun (WGS) entry which is preliminary data.</text>
</comment>
<sequence length="170" mass="19861">MAEQNILFWERQRFKQFWLWVVVLGVASIFWGGFVSQVLLGGGFGNNPVYSVQVVLLFVLMGLGFPIFFYSMKLTTVVQPGELQVRFWPFHLRPKRIPLHSVRDYERITYHPIREYGGWGIRWGFRGKAYNMSGNEGVQLHFYNRKPLLIGSQNAEKLFEAIRQAKEMKG</sequence>
<evidence type="ECO:0008006" key="4">
    <source>
        <dbReference type="Google" id="ProtNLM"/>
    </source>
</evidence>
<dbReference type="InterPro" id="IPR046139">
    <property type="entry name" value="DUF6141"/>
</dbReference>